<dbReference type="OrthoDB" id="771136at2759"/>
<feature type="signal peptide" evidence="4">
    <location>
        <begin position="1"/>
        <end position="18"/>
    </location>
</feature>
<proteinExistence type="inferred from homology"/>
<organism evidence="6 7">
    <name type="scientific">Caenorhabditis bovis</name>
    <dbReference type="NCBI Taxonomy" id="2654633"/>
    <lineage>
        <taxon>Eukaryota</taxon>
        <taxon>Metazoa</taxon>
        <taxon>Ecdysozoa</taxon>
        <taxon>Nematoda</taxon>
        <taxon>Chromadorea</taxon>
        <taxon>Rhabditida</taxon>
        <taxon>Rhabditina</taxon>
        <taxon>Rhabditomorpha</taxon>
        <taxon>Rhabditoidea</taxon>
        <taxon>Rhabditidae</taxon>
        <taxon>Peloderinae</taxon>
        <taxon>Caenorhabditis</taxon>
    </lineage>
</organism>
<keyword evidence="3" id="KW-1015">Disulfide bond</keyword>
<reference evidence="6 7" key="1">
    <citation type="submission" date="2020-04" db="EMBL/GenBank/DDBJ databases">
        <authorList>
            <person name="Laetsch R D."/>
            <person name="Stevens L."/>
            <person name="Kumar S."/>
            <person name="Blaxter L. M."/>
        </authorList>
    </citation>
    <scope>NUCLEOTIDE SEQUENCE [LARGE SCALE GENOMIC DNA]</scope>
</reference>
<dbReference type="Proteomes" id="UP000494206">
    <property type="component" value="Unassembled WGS sequence"/>
</dbReference>
<dbReference type="EMBL" id="CADEPM010000002">
    <property type="protein sequence ID" value="CAB3399545.1"/>
    <property type="molecule type" value="Genomic_DNA"/>
</dbReference>
<evidence type="ECO:0000256" key="2">
    <source>
        <dbReference type="PIRSR" id="PIRSR601461-1"/>
    </source>
</evidence>
<name>A0A8S1ENZ7_9PELO</name>
<gene>
    <name evidence="6" type="ORF">CBOVIS_LOCUS2644</name>
</gene>
<keyword evidence="4" id="KW-0732">Signal</keyword>
<feature type="active site" evidence="2">
    <location>
        <position position="63"/>
    </location>
</feature>
<evidence type="ECO:0000259" key="5">
    <source>
        <dbReference type="PROSITE" id="PS51767"/>
    </source>
</evidence>
<dbReference type="PRINTS" id="PR00792">
    <property type="entry name" value="PEPSIN"/>
</dbReference>
<evidence type="ECO:0000313" key="7">
    <source>
        <dbReference type="Proteomes" id="UP000494206"/>
    </source>
</evidence>
<comment type="similarity">
    <text evidence="1">Belongs to the peptidase A1 family.</text>
</comment>
<dbReference type="GO" id="GO:0004190">
    <property type="term" value="F:aspartic-type endopeptidase activity"/>
    <property type="evidence" value="ECO:0007669"/>
    <property type="project" value="InterPro"/>
</dbReference>
<evidence type="ECO:0000256" key="4">
    <source>
        <dbReference type="SAM" id="SignalP"/>
    </source>
</evidence>
<evidence type="ECO:0000313" key="6">
    <source>
        <dbReference type="EMBL" id="CAB3399545.1"/>
    </source>
</evidence>
<dbReference type="PROSITE" id="PS51767">
    <property type="entry name" value="PEPTIDASE_A1"/>
    <property type="match status" value="1"/>
</dbReference>
<keyword evidence="7" id="KW-1185">Reference proteome</keyword>
<dbReference type="GO" id="GO:0006508">
    <property type="term" value="P:proteolysis"/>
    <property type="evidence" value="ECO:0007669"/>
    <property type="project" value="InterPro"/>
</dbReference>
<dbReference type="InterPro" id="IPR021109">
    <property type="entry name" value="Peptidase_aspartic_dom_sf"/>
</dbReference>
<evidence type="ECO:0000256" key="1">
    <source>
        <dbReference type="ARBA" id="ARBA00007447"/>
    </source>
</evidence>
<dbReference type="PANTHER" id="PTHR47966:SF71">
    <property type="entry name" value="PEPTIDASE A1 DOMAIN-CONTAINING PROTEIN"/>
    <property type="match status" value="1"/>
</dbReference>
<dbReference type="Gene3D" id="2.40.70.10">
    <property type="entry name" value="Acid Proteases"/>
    <property type="match status" value="2"/>
</dbReference>
<sequence length="365" mass="40086">MQCLLGLLLLIPASIQFALPFRVQYATTNITKGGQTLEQVGRGYFVANLTLGTPGQLFTVIIDTKSSDLLIPDISCAQPECSKKHKFDASKSSTYKKFGKEYVVPTVFGNFQGGSGFDTAVIGDRKTDLITVPDVKFLQSKSIGPVLAPLKADGIMGMAFPSLSKISWMSPFYQGWKNGDIQESFFSIWLEHSGQTDDLGTHGVIYYGGLDPVHCLPDAQYVPLIGTSYFYLNVNNVKIQGSYTKDISRNYPAIVDSTATNLELPRNYIADILESIGENIDYVDSFPVPVACNTKLTLTFTFPGYINFDITERDLVVDNGDGTCSLQVAPNDVVIHLGIPFFRGRCVYFDVGRERIGVATAKLQD</sequence>
<accession>A0A8S1ENZ7</accession>
<dbReference type="AlphaFoldDB" id="A0A8S1ENZ7"/>
<feature type="chain" id="PRO_5035797072" description="Peptidase A1 domain-containing protein" evidence="4">
    <location>
        <begin position="19"/>
        <end position="365"/>
    </location>
</feature>
<dbReference type="PANTHER" id="PTHR47966">
    <property type="entry name" value="BETA-SITE APP-CLEAVING ENZYME, ISOFORM A-RELATED"/>
    <property type="match status" value="1"/>
</dbReference>
<feature type="domain" description="Peptidase A1" evidence="5">
    <location>
        <begin position="45"/>
        <end position="359"/>
    </location>
</feature>
<evidence type="ECO:0000256" key="3">
    <source>
        <dbReference type="PIRSR" id="PIRSR601461-2"/>
    </source>
</evidence>
<feature type="disulfide bond" evidence="3">
    <location>
        <begin position="76"/>
        <end position="81"/>
    </location>
</feature>
<dbReference type="SUPFAM" id="SSF50630">
    <property type="entry name" value="Acid proteases"/>
    <property type="match status" value="1"/>
</dbReference>
<comment type="caution">
    <text evidence="6">The sequence shown here is derived from an EMBL/GenBank/DDBJ whole genome shotgun (WGS) entry which is preliminary data.</text>
</comment>
<dbReference type="CDD" id="cd05471">
    <property type="entry name" value="pepsin_like"/>
    <property type="match status" value="1"/>
</dbReference>
<dbReference type="InterPro" id="IPR001461">
    <property type="entry name" value="Aspartic_peptidase_A1"/>
</dbReference>
<dbReference type="GO" id="GO:0005764">
    <property type="term" value="C:lysosome"/>
    <property type="evidence" value="ECO:0007669"/>
    <property type="project" value="TreeGrafter"/>
</dbReference>
<dbReference type="InterPro" id="IPR034164">
    <property type="entry name" value="Pepsin-like_dom"/>
</dbReference>
<dbReference type="InterPro" id="IPR033121">
    <property type="entry name" value="PEPTIDASE_A1"/>
</dbReference>
<feature type="active site" evidence="2">
    <location>
        <position position="256"/>
    </location>
</feature>
<protein>
    <recommendedName>
        <fullName evidence="5">Peptidase A1 domain-containing protein</fullName>
    </recommendedName>
</protein>
<dbReference type="Pfam" id="PF00026">
    <property type="entry name" value="Asp"/>
    <property type="match status" value="1"/>
</dbReference>